<dbReference type="PANTHER" id="PTHR46663">
    <property type="entry name" value="DIGUANYLATE CYCLASE DGCT-RELATED"/>
    <property type="match status" value="1"/>
</dbReference>
<dbReference type="GO" id="GO:0003824">
    <property type="term" value="F:catalytic activity"/>
    <property type="evidence" value="ECO:0007669"/>
    <property type="project" value="UniProtKB-ARBA"/>
</dbReference>
<keyword evidence="1" id="KW-1133">Transmembrane helix</keyword>
<dbReference type="SUPFAM" id="SSF53850">
    <property type="entry name" value="Periplasmic binding protein-like II"/>
    <property type="match status" value="1"/>
</dbReference>
<dbReference type="SUPFAM" id="SSF55785">
    <property type="entry name" value="PYP-like sensor domain (PAS domain)"/>
    <property type="match status" value="2"/>
</dbReference>
<dbReference type="InterPro" id="IPR001610">
    <property type="entry name" value="PAC"/>
</dbReference>
<reference evidence="5 6" key="1">
    <citation type="submission" date="2017-07" db="EMBL/GenBank/DDBJ databases">
        <title>Thauera sp. KNDSS-Mac4 genome sequence and assembly.</title>
        <authorList>
            <person name="Mayilraj S."/>
        </authorList>
    </citation>
    <scope>NUCLEOTIDE SEQUENCE [LARGE SCALE GENOMIC DNA]</scope>
    <source>
        <strain evidence="5 6">KNDSS-Mac4</strain>
    </source>
</reference>
<keyword evidence="6" id="KW-1185">Reference proteome</keyword>
<organism evidence="5 6">
    <name type="scientific">Thauera propionica</name>
    <dbReference type="NCBI Taxonomy" id="2019431"/>
    <lineage>
        <taxon>Bacteria</taxon>
        <taxon>Pseudomonadati</taxon>
        <taxon>Pseudomonadota</taxon>
        <taxon>Betaproteobacteria</taxon>
        <taxon>Rhodocyclales</taxon>
        <taxon>Zoogloeaceae</taxon>
        <taxon>Thauera</taxon>
    </lineage>
</organism>
<dbReference type="SUPFAM" id="SSF55073">
    <property type="entry name" value="Nucleotide cyclase"/>
    <property type="match status" value="1"/>
</dbReference>
<dbReference type="Pfam" id="PF12974">
    <property type="entry name" value="Phosphonate-bd"/>
    <property type="match status" value="1"/>
</dbReference>
<evidence type="ECO:0008006" key="7">
    <source>
        <dbReference type="Google" id="ProtNLM"/>
    </source>
</evidence>
<dbReference type="Gene3D" id="3.30.70.270">
    <property type="match status" value="1"/>
</dbReference>
<dbReference type="NCBIfam" id="TIGR00229">
    <property type="entry name" value="sensory_box"/>
    <property type="match status" value="2"/>
</dbReference>
<dbReference type="Pfam" id="PF08447">
    <property type="entry name" value="PAS_3"/>
    <property type="match status" value="1"/>
</dbReference>
<sequence>MRALLSLLRFRPTRPCLPGWLGAVFVLVFLGAGALSPVEAREPNTLTIGMFAYRPVSVLEPAWRPLAWYLQEQVPGVHVNIRFLDQDAMTRALERDELDLVFTNPAHYITLRTQNQLSGAIATLVALEEGKAVSQLGGVLIRRKERTDIQRWQDLPGKVVAVTGTQYLGGYATQAKELVQRGIALDSIEFKRLGNPHDKVVAAVLEGQADAGFIRTGILESLHAEGKAEVADLEVVEPVSHSGFPFKASTALYPEWAMVALPHLDRDLSRRISAALLALEPEDVLSQLAGIHGFTIPADYQSVQEAMMAARVPPFDKAPTVSIREFARQHAAAVIAVGSILLTVMIASAWVLRTNRRLNLAQGRLAQERQRLEDIIEGTNAGTWEWYVAEDRIVYGRRWAAMLGYTLEELEPVSLDTWKTLTHPVDQQEVLAQLDKDLAAGVDAFESEFRMRHKAGHWVWIHNLGRIIRRTEDGKPLLLTGIHLDVTERKRNEEERALSHSVFLRTHTGVMVTDESNRIVQINPAFTEITGYTPEEVLGKSPDMLASGEHDEAFYRKLWNDLEGKGEWEGEIINRHKNGHTVPERMTISVVRDGDGAIQHYIGVFTDISLQKQLVRELQHSAHHDLLTGLPNRALLYDRLGLALAQARRARSSVAVIFLDLDGFKPVNDTYGHVVGDELLRRLAQRMRGVVRDGDTLARLGGDEFVVVANAVADEEDATACAERVLAAIGEPVTLKMAGTTVRLSASVGVVVCPPTASEEDALPEAVLGRADVLMYEAKRAGKARVVVQRFVP</sequence>
<dbReference type="PROSITE" id="PS50887">
    <property type="entry name" value="GGDEF"/>
    <property type="match status" value="1"/>
</dbReference>
<feature type="domain" description="GGDEF" evidence="4">
    <location>
        <begin position="652"/>
        <end position="791"/>
    </location>
</feature>
<dbReference type="AlphaFoldDB" id="A0A235F176"/>
<dbReference type="Gene3D" id="3.30.450.20">
    <property type="entry name" value="PAS domain"/>
    <property type="match status" value="2"/>
</dbReference>
<evidence type="ECO:0000313" key="6">
    <source>
        <dbReference type="Proteomes" id="UP000215181"/>
    </source>
</evidence>
<evidence type="ECO:0000256" key="1">
    <source>
        <dbReference type="SAM" id="Phobius"/>
    </source>
</evidence>
<evidence type="ECO:0000259" key="4">
    <source>
        <dbReference type="PROSITE" id="PS50887"/>
    </source>
</evidence>
<dbReference type="CDD" id="cd01949">
    <property type="entry name" value="GGDEF"/>
    <property type="match status" value="1"/>
</dbReference>
<dbReference type="InterPro" id="IPR043128">
    <property type="entry name" value="Rev_trsase/Diguanyl_cyclase"/>
</dbReference>
<dbReference type="PROSITE" id="PS50113">
    <property type="entry name" value="PAC"/>
    <property type="match status" value="2"/>
</dbReference>
<protein>
    <recommendedName>
        <fullName evidence="7">Diguanylate cyclase</fullName>
    </recommendedName>
</protein>
<dbReference type="InterPro" id="IPR000014">
    <property type="entry name" value="PAS"/>
</dbReference>
<dbReference type="Gene3D" id="3.40.190.10">
    <property type="entry name" value="Periplasmic binding protein-like II"/>
    <property type="match status" value="2"/>
</dbReference>
<comment type="caution">
    <text evidence="5">The sequence shown here is derived from an EMBL/GenBank/DDBJ whole genome shotgun (WGS) entry which is preliminary data.</text>
</comment>
<accession>A0A235F176</accession>
<dbReference type="InterPro" id="IPR029787">
    <property type="entry name" value="Nucleotide_cyclase"/>
</dbReference>
<feature type="domain" description="PAS" evidence="2">
    <location>
        <begin position="494"/>
        <end position="541"/>
    </location>
</feature>
<keyword evidence="1" id="KW-0812">Transmembrane</keyword>
<dbReference type="InterPro" id="IPR035965">
    <property type="entry name" value="PAS-like_dom_sf"/>
</dbReference>
<evidence type="ECO:0000313" key="5">
    <source>
        <dbReference type="EMBL" id="OYD55046.1"/>
    </source>
</evidence>
<feature type="domain" description="PAC" evidence="3">
    <location>
        <begin position="445"/>
        <end position="498"/>
    </location>
</feature>
<dbReference type="PANTHER" id="PTHR46663:SF3">
    <property type="entry name" value="SLL0267 PROTEIN"/>
    <property type="match status" value="1"/>
</dbReference>
<dbReference type="FunFam" id="3.30.70.270:FF:000001">
    <property type="entry name" value="Diguanylate cyclase domain protein"/>
    <property type="match status" value="1"/>
</dbReference>
<dbReference type="SMART" id="SM00091">
    <property type="entry name" value="PAS"/>
    <property type="match status" value="2"/>
</dbReference>
<dbReference type="InterPro" id="IPR052163">
    <property type="entry name" value="DGC-Regulatory_Protein"/>
</dbReference>
<dbReference type="SMART" id="SM00267">
    <property type="entry name" value="GGDEF"/>
    <property type="match status" value="1"/>
</dbReference>
<gene>
    <name evidence="5" type="ORF">CGK74_02235</name>
</gene>
<dbReference type="SMART" id="SM00086">
    <property type="entry name" value="PAC"/>
    <property type="match status" value="2"/>
</dbReference>
<proteinExistence type="predicted"/>
<dbReference type="Pfam" id="PF00990">
    <property type="entry name" value="GGDEF"/>
    <property type="match status" value="1"/>
</dbReference>
<dbReference type="Proteomes" id="UP000215181">
    <property type="component" value="Unassembled WGS sequence"/>
</dbReference>
<dbReference type="InterPro" id="IPR000160">
    <property type="entry name" value="GGDEF_dom"/>
</dbReference>
<evidence type="ECO:0000259" key="2">
    <source>
        <dbReference type="PROSITE" id="PS50112"/>
    </source>
</evidence>
<dbReference type="OrthoDB" id="9813903at2"/>
<name>A0A235F176_9RHOO</name>
<dbReference type="Pfam" id="PF13426">
    <property type="entry name" value="PAS_9"/>
    <property type="match status" value="1"/>
</dbReference>
<dbReference type="EMBL" id="NOIH01000003">
    <property type="protein sequence ID" value="OYD55046.1"/>
    <property type="molecule type" value="Genomic_DNA"/>
</dbReference>
<feature type="transmembrane region" description="Helical" evidence="1">
    <location>
        <begin position="331"/>
        <end position="352"/>
    </location>
</feature>
<evidence type="ECO:0000259" key="3">
    <source>
        <dbReference type="PROSITE" id="PS50113"/>
    </source>
</evidence>
<dbReference type="InterPro" id="IPR013655">
    <property type="entry name" value="PAS_fold_3"/>
</dbReference>
<dbReference type="NCBIfam" id="TIGR00254">
    <property type="entry name" value="GGDEF"/>
    <property type="match status" value="1"/>
</dbReference>
<keyword evidence="1" id="KW-0472">Membrane</keyword>
<feature type="domain" description="PAC" evidence="3">
    <location>
        <begin position="566"/>
        <end position="620"/>
    </location>
</feature>
<dbReference type="CDD" id="cd00130">
    <property type="entry name" value="PAS"/>
    <property type="match status" value="2"/>
</dbReference>
<dbReference type="PROSITE" id="PS50112">
    <property type="entry name" value="PAS"/>
    <property type="match status" value="1"/>
</dbReference>
<dbReference type="InterPro" id="IPR000700">
    <property type="entry name" value="PAS-assoc_C"/>
</dbReference>